<feature type="non-terminal residue" evidence="9">
    <location>
        <position position="1"/>
    </location>
</feature>
<keyword evidence="5" id="KW-0938">Abscisic acid signaling pathway</keyword>
<comment type="subcellular location">
    <subcellularLocation>
        <location evidence="2">Cytoplasm</location>
    </subcellularLocation>
    <subcellularLocation>
        <location evidence="1">Nucleus</location>
    </subcellularLocation>
</comment>
<organism evidence="9 10">
    <name type="scientific">Trifolium pratense</name>
    <name type="common">Red clover</name>
    <dbReference type="NCBI Taxonomy" id="57577"/>
    <lineage>
        <taxon>Eukaryota</taxon>
        <taxon>Viridiplantae</taxon>
        <taxon>Streptophyta</taxon>
        <taxon>Embryophyta</taxon>
        <taxon>Tracheophyta</taxon>
        <taxon>Spermatophyta</taxon>
        <taxon>Magnoliopsida</taxon>
        <taxon>eudicotyledons</taxon>
        <taxon>Gunneridae</taxon>
        <taxon>Pentapetalae</taxon>
        <taxon>rosids</taxon>
        <taxon>fabids</taxon>
        <taxon>Fabales</taxon>
        <taxon>Fabaceae</taxon>
        <taxon>Papilionoideae</taxon>
        <taxon>50 kb inversion clade</taxon>
        <taxon>NPAAA clade</taxon>
        <taxon>Hologalegina</taxon>
        <taxon>IRL clade</taxon>
        <taxon>Trifolieae</taxon>
        <taxon>Trifolium</taxon>
    </lineage>
</organism>
<dbReference type="Proteomes" id="UP000236291">
    <property type="component" value="Unassembled WGS sequence"/>
</dbReference>
<evidence type="ECO:0000256" key="4">
    <source>
        <dbReference type="ARBA" id="ARBA00022490"/>
    </source>
</evidence>
<evidence type="ECO:0000313" key="9">
    <source>
        <dbReference type="EMBL" id="PNX97160.1"/>
    </source>
</evidence>
<dbReference type="GO" id="GO:0005737">
    <property type="term" value="C:cytoplasm"/>
    <property type="evidence" value="ECO:0007669"/>
    <property type="project" value="UniProtKB-SubCell"/>
</dbReference>
<dbReference type="PANTHER" id="PTHR31213:SF4">
    <property type="entry name" value="ABSCISIC ACID RECEPTOR PYL8"/>
    <property type="match status" value="1"/>
</dbReference>
<dbReference type="InterPro" id="IPR023393">
    <property type="entry name" value="START-like_dom_sf"/>
</dbReference>
<dbReference type="CDD" id="cd07821">
    <property type="entry name" value="PYR_PYL_RCAR_like"/>
    <property type="match status" value="1"/>
</dbReference>
<comment type="similarity">
    <text evidence="3">Belongs to the PYR/PYL/RCAR abscisic acid intracellular receptor family.</text>
</comment>
<dbReference type="Pfam" id="PF10604">
    <property type="entry name" value="Polyketide_cyc2"/>
    <property type="match status" value="1"/>
</dbReference>
<dbReference type="EMBL" id="ASHM01015255">
    <property type="protein sequence ID" value="PNX97160.1"/>
    <property type="molecule type" value="Genomic_DNA"/>
</dbReference>
<keyword evidence="8" id="KW-0650">Protein phosphatase inhibitor</keyword>
<evidence type="ECO:0000256" key="2">
    <source>
        <dbReference type="ARBA" id="ARBA00004496"/>
    </source>
</evidence>
<dbReference type="GO" id="GO:0038023">
    <property type="term" value="F:signaling receptor activity"/>
    <property type="evidence" value="ECO:0007669"/>
    <property type="project" value="TreeGrafter"/>
</dbReference>
<dbReference type="InterPro" id="IPR019587">
    <property type="entry name" value="Polyketide_cyclase/dehydratase"/>
</dbReference>
<sequence length="223" mass="25007">VWSLVRRFDQPQKYKPFISRCVVRGNLEIGSLREVDVKSGLPATTSTERLEVLDDNEHILSIRIIGGDHRLRSVSGGFGGWRWVGWSAWDPTNYGCCLFAPYLPHTHIIMPPTRPEVAAMMADRAFNILHQIRCLGPPHPSIDQNYSSIMSLHPEIIDGRPGTLVIESFVVDVPEGNTKDETCYFIEALIKCNLKSLSDVSEGHAVQDLTEPIDRMQELLISG</sequence>
<evidence type="ECO:0000256" key="7">
    <source>
        <dbReference type="ARBA" id="ARBA00023242"/>
    </source>
</evidence>
<protein>
    <submittedName>
        <fullName evidence="9">Abscisic acid receptor pyl8-like protein</fullName>
    </submittedName>
</protein>
<evidence type="ECO:0000256" key="1">
    <source>
        <dbReference type="ARBA" id="ARBA00004123"/>
    </source>
</evidence>
<gene>
    <name evidence="9" type="ORF">L195_g020384</name>
</gene>
<dbReference type="GO" id="GO:0009738">
    <property type="term" value="P:abscisic acid-activated signaling pathway"/>
    <property type="evidence" value="ECO:0007669"/>
    <property type="project" value="UniProtKB-KW"/>
</dbReference>
<evidence type="ECO:0000256" key="6">
    <source>
        <dbReference type="ARBA" id="ARBA00023170"/>
    </source>
</evidence>
<keyword evidence="6 9" id="KW-0675">Receptor</keyword>
<keyword evidence="7" id="KW-0539">Nucleus</keyword>
<accession>A0A2K3N275</accession>
<dbReference type="InterPro" id="IPR050279">
    <property type="entry name" value="Plant_def-hormone_signal"/>
</dbReference>
<dbReference type="Gene3D" id="3.30.530.20">
    <property type="match status" value="2"/>
</dbReference>
<dbReference type="STRING" id="57577.A0A2K3N275"/>
<evidence type="ECO:0000313" key="10">
    <source>
        <dbReference type="Proteomes" id="UP000236291"/>
    </source>
</evidence>
<reference evidence="9 10" key="2">
    <citation type="journal article" date="2017" name="Front. Plant Sci.">
        <title>Gene Classification and Mining of Molecular Markers Useful in Red Clover (Trifolium pratense) Breeding.</title>
        <authorList>
            <person name="Istvanek J."/>
            <person name="Dluhosova J."/>
            <person name="Dluhos P."/>
            <person name="Patkova L."/>
            <person name="Nedelnik J."/>
            <person name="Repkova J."/>
        </authorList>
    </citation>
    <scope>NUCLEOTIDE SEQUENCE [LARGE SCALE GENOMIC DNA]</scope>
    <source>
        <strain evidence="10">cv. Tatra</strain>
        <tissue evidence="9">Young leaves</tissue>
    </source>
</reference>
<keyword evidence="4" id="KW-0963">Cytoplasm</keyword>
<evidence type="ECO:0000256" key="8">
    <source>
        <dbReference type="ARBA" id="ARBA00023272"/>
    </source>
</evidence>
<reference evidence="9 10" key="1">
    <citation type="journal article" date="2014" name="Am. J. Bot.">
        <title>Genome assembly and annotation for red clover (Trifolium pratense; Fabaceae).</title>
        <authorList>
            <person name="Istvanek J."/>
            <person name="Jaros M."/>
            <person name="Krenek A."/>
            <person name="Repkova J."/>
        </authorList>
    </citation>
    <scope>NUCLEOTIDE SEQUENCE [LARGE SCALE GENOMIC DNA]</scope>
    <source>
        <strain evidence="10">cv. Tatra</strain>
        <tissue evidence="9">Young leaves</tissue>
    </source>
</reference>
<dbReference type="PANTHER" id="PTHR31213">
    <property type="entry name" value="OS08G0374000 PROTEIN-RELATED"/>
    <property type="match status" value="1"/>
</dbReference>
<name>A0A2K3N275_TRIPR</name>
<dbReference type="GO" id="GO:0010427">
    <property type="term" value="F:abscisic acid binding"/>
    <property type="evidence" value="ECO:0007669"/>
    <property type="project" value="TreeGrafter"/>
</dbReference>
<evidence type="ECO:0000256" key="5">
    <source>
        <dbReference type="ARBA" id="ARBA00022682"/>
    </source>
</evidence>
<evidence type="ECO:0000256" key="3">
    <source>
        <dbReference type="ARBA" id="ARBA00008594"/>
    </source>
</evidence>
<dbReference type="SUPFAM" id="SSF55961">
    <property type="entry name" value="Bet v1-like"/>
    <property type="match status" value="2"/>
</dbReference>
<proteinExistence type="inferred from homology"/>
<dbReference type="GO" id="GO:0004864">
    <property type="term" value="F:protein phosphatase inhibitor activity"/>
    <property type="evidence" value="ECO:0007669"/>
    <property type="project" value="UniProtKB-KW"/>
</dbReference>
<dbReference type="GO" id="GO:0005634">
    <property type="term" value="C:nucleus"/>
    <property type="evidence" value="ECO:0007669"/>
    <property type="project" value="UniProtKB-SubCell"/>
</dbReference>
<comment type="caution">
    <text evidence="9">The sequence shown here is derived from an EMBL/GenBank/DDBJ whole genome shotgun (WGS) entry which is preliminary data.</text>
</comment>
<dbReference type="AlphaFoldDB" id="A0A2K3N275"/>